<organism evidence="3 4">
    <name type="scientific">candidate division CSSED10-310 bacterium</name>
    <dbReference type="NCBI Taxonomy" id="2855610"/>
    <lineage>
        <taxon>Bacteria</taxon>
        <taxon>Bacteria division CSSED10-310</taxon>
    </lineage>
</organism>
<feature type="chain" id="PRO_5046870223" description="Ferric oxidoreductase domain-containing protein" evidence="2">
    <location>
        <begin position="24"/>
        <end position="94"/>
    </location>
</feature>
<keyword evidence="1" id="KW-0812">Transmembrane</keyword>
<proteinExistence type="predicted"/>
<sequence length="94" mass="10605">MKKWFQSLIVSLSCLFAATAVYANGNGHEHQEGFEVEYIIIALGVTTLLSLITTALLGYFMPKNRKLIFPWHKRMAIVTVIAAFSHAMMILIFD</sequence>
<name>A0ABV6YYZ0_UNCC1</name>
<keyword evidence="1" id="KW-1133">Transmembrane helix</keyword>
<evidence type="ECO:0000256" key="1">
    <source>
        <dbReference type="SAM" id="Phobius"/>
    </source>
</evidence>
<dbReference type="Proteomes" id="UP001594351">
    <property type="component" value="Unassembled WGS sequence"/>
</dbReference>
<keyword evidence="4" id="KW-1185">Reference proteome</keyword>
<evidence type="ECO:0008006" key="5">
    <source>
        <dbReference type="Google" id="ProtNLM"/>
    </source>
</evidence>
<evidence type="ECO:0000313" key="3">
    <source>
        <dbReference type="EMBL" id="MFC1851278.1"/>
    </source>
</evidence>
<reference evidence="3 4" key="1">
    <citation type="submission" date="2024-09" db="EMBL/GenBank/DDBJ databases">
        <title>Laminarin stimulates single cell rates of sulfate reduction while oxygen inhibits transcriptomic activity in coastal marine sediment.</title>
        <authorList>
            <person name="Lindsay M."/>
            <person name="Orcutt B."/>
            <person name="Emerson D."/>
            <person name="Stepanauskas R."/>
            <person name="D'Angelo T."/>
        </authorList>
    </citation>
    <scope>NUCLEOTIDE SEQUENCE [LARGE SCALE GENOMIC DNA]</scope>
    <source>
        <strain evidence="3">SAG AM-311-K15</strain>
    </source>
</reference>
<feature type="transmembrane region" description="Helical" evidence="1">
    <location>
        <begin position="39"/>
        <end position="62"/>
    </location>
</feature>
<dbReference type="EMBL" id="JBHPBY010000173">
    <property type="protein sequence ID" value="MFC1851278.1"/>
    <property type="molecule type" value="Genomic_DNA"/>
</dbReference>
<feature type="signal peptide" evidence="2">
    <location>
        <begin position="1"/>
        <end position="23"/>
    </location>
</feature>
<evidence type="ECO:0000313" key="4">
    <source>
        <dbReference type="Proteomes" id="UP001594351"/>
    </source>
</evidence>
<feature type="transmembrane region" description="Helical" evidence="1">
    <location>
        <begin position="74"/>
        <end position="93"/>
    </location>
</feature>
<protein>
    <recommendedName>
        <fullName evidence="5">Ferric oxidoreductase domain-containing protein</fullName>
    </recommendedName>
</protein>
<keyword evidence="1" id="KW-0472">Membrane</keyword>
<keyword evidence="2" id="KW-0732">Signal</keyword>
<comment type="caution">
    <text evidence="3">The sequence shown here is derived from an EMBL/GenBank/DDBJ whole genome shotgun (WGS) entry which is preliminary data.</text>
</comment>
<gene>
    <name evidence="3" type="ORF">ACFL27_13865</name>
</gene>
<evidence type="ECO:0000256" key="2">
    <source>
        <dbReference type="SAM" id="SignalP"/>
    </source>
</evidence>
<accession>A0ABV6YYZ0</accession>